<accession>A0A5N0EKF2</accession>
<name>A0A5N0EKF2_9NOCA</name>
<feature type="region of interest" description="Disordered" evidence="1">
    <location>
        <begin position="1"/>
        <end position="34"/>
    </location>
</feature>
<feature type="compositionally biased region" description="Polar residues" evidence="1">
    <location>
        <begin position="23"/>
        <end position="34"/>
    </location>
</feature>
<evidence type="ECO:0000256" key="1">
    <source>
        <dbReference type="SAM" id="MobiDB-lite"/>
    </source>
</evidence>
<dbReference type="RefSeq" id="WP_150399796.1">
    <property type="nucleotide sequence ID" value="NZ_VXLC01000001.1"/>
</dbReference>
<keyword evidence="3" id="KW-1185">Reference proteome</keyword>
<protein>
    <submittedName>
        <fullName evidence="2">Uncharacterized protein</fullName>
    </submittedName>
</protein>
<comment type="caution">
    <text evidence="2">The sequence shown here is derived from an EMBL/GenBank/DDBJ whole genome shotgun (WGS) entry which is preliminary data.</text>
</comment>
<organism evidence="2 3">
    <name type="scientific">Nocardia colli</name>
    <dbReference type="NCBI Taxonomy" id="2545717"/>
    <lineage>
        <taxon>Bacteria</taxon>
        <taxon>Bacillati</taxon>
        <taxon>Actinomycetota</taxon>
        <taxon>Actinomycetes</taxon>
        <taxon>Mycobacteriales</taxon>
        <taxon>Nocardiaceae</taxon>
        <taxon>Nocardia</taxon>
    </lineage>
</organism>
<dbReference type="EMBL" id="VXLC01000001">
    <property type="protein sequence ID" value="KAA8889878.1"/>
    <property type="molecule type" value="Genomic_DNA"/>
</dbReference>
<evidence type="ECO:0000313" key="3">
    <source>
        <dbReference type="Proteomes" id="UP000323876"/>
    </source>
</evidence>
<sequence length="77" mass="8482">MPDADAGVQLRLATTRRTHGTQKVRSSVDAAQQDQRSQRVHALVGAVSVRSRRQQTPRTIFIINMVISGLHSYAGLN</sequence>
<dbReference type="Proteomes" id="UP000323876">
    <property type="component" value="Unassembled WGS sequence"/>
</dbReference>
<reference evidence="2 3" key="1">
    <citation type="submission" date="2019-09" db="EMBL/GenBank/DDBJ databases">
        <authorList>
            <person name="Wang X."/>
        </authorList>
    </citation>
    <scope>NUCLEOTIDE SEQUENCE [LARGE SCALE GENOMIC DNA]</scope>
    <source>
        <strain evidence="2 3">CICC 11023</strain>
    </source>
</reference>
<proteinExistence type="predicted"/>
<dbReference type="AlphaFoldDB" id="A0A5N0EKF2"/>
<evidence type="ECO:0000313" key="2">
    <source>
        <dbReference type="EMBL" id="KAA8889878.1"/>
    </source>
</evidence>
<gene>
    <name evidence="2" type="ORF">F3087_00680</name>
</gene>